<keyword evidence="1" id="KW-0732">Signal</keyword>
<reference evidence="3" key="1">
    <citation type="submission" date="2016-10" db="EMBL/GenBank/DDBJ databases">
        <authorList>
            <person name="Varghese N."/>
            <person name="Submissions S."/>
        </authorList>
    </citation>
    <scope>NUCLEOTIDE SEQUENCE [LARGE SCALE GENOMIC DNA]</scope>
    <source>
        <strain evidence="3">GAS232</strain>
    </source>
</reference>
<accession>A0A1G7FDK5</accession>
<gene>
    <name evidence="2" type="ORF">SAMN05444167_0297</name>
</gene>
<dbReference type="Gene3D" id="2.60.40.10">
    <property type="entry name" value="Immunoglobulins"/>
    <property type="match status" value="3"/>
</dbReference>
<dbReference type="OrthoDB" id="9801198at2"/>
<dbReference type="InterPro" id="IPR013780">
    <property type="entry name" value="Glyco_hydro_b"/>
</dbReference>
<dbReference type="PROSITE" id="PS51257">
    <property type="entry name" value="PROKAR_LIPOPROTEIN"/>
    <property type="match status" value="1"/>
</dbReference>
<evidence type="ECO:0000313" key="2">
    <source>
        <dbReference type="EMBL" id="SDE73625.1"/>
    </source>
</evidence>
<feature type="signal peptide" evidence="1">
    <location>
        <begin position="1"/>
        <end position="24"/>
    </location>
</feature>
<dbReference type="Proteomes" id="UP000182427">
    <property type="component" value="Chromosome I"/>
</dbReference>
<dbReference type="InterPro" id="IPR017853">
    <property type="entry name" value="GH"/>
</dbReference>
<dbReference type="RefSeq" id="WP_083343580.1">
    <property type="nucleotide sequence ID" value="NZ_LT629690.1"/>
</dbReference>
<dbReference type="Gene3D" id="2.60.40.1180">
    <property type="entry name" value="Golgi alpha-mannosidase II"/>
    <property type="match status" value="1"/>
</dbReference>
<dbReference type="SUPFAM" id="SSF51445">
    <property type="entry name" value="(Trans)glycosidases"/>
    <property type="match status" value="1"/>
</dbReference>
<dbReference type="Gene3D" id="3.20.20.80">
    <property type="entry name" value="Glycosidases"/>
    <property type="match status" value="1"/>
</dbReference>
<dbReference type="InterPro" id="IPR013783">
    <property type="entry name" value="Ig-like_fold"/>
</dbReference>
<organism evidence="2 3">
    <name type="scientific">Terriglobus roseus</name>
    <dbReference type="NCBI Taxonomy" id="392734"/>
    <lineage>
        <taxon>Bacteria</taxon>
        <taxon>Pseudomonadati</taxon>
        <taxon>Acidobacteriota</taxon>
        <taxon>Terriglobia</taxon>
        <taxon>Terriglobales</taxon>
        <taxon>Acidobacteriaceae</taxon>
        <taxon>Terriglobus</taxon>
    </lineage>
</organism>
<dbReference type="PANTHER" id="PTHR43576:SF3">
    <property type="entry name" value="ALPHA-L-ARABINOFURANOSIDASE C"/>
    <property type="match status" value="1"/>
</dbReference>
<name>A0A1G7FDK5_9BACT</name>
<dbReference type="GO" id="GO:0000272">
    <property type="term" value="P:polysaccharide catabolic process"/>
    <property type="evidence" value="ECO:0007669"/>
    <property type="project" value="TreeGrafter"/>
</dbReference>
<proteinExistence type="predicted"/>
<dbReference type="EMBL" id="LT629690">
    <property type="protein sequence ID" value="SDE73625.1"/>
    <property type="molecule type" value="Genomic_DNA"/>
</dbReference>
<protein>
    <submittedName>
        <fullName evidence="2">Putative Ig domain-containing protein</fullName>
    </submittedName>
</protein>
<evidence type="ECO:0000313" key="3">
    <source>
        <dbReference type="Proteomes" id="UP000182427"/>
    </source>
</evidence>
<keyword evidence="3" id="KW-1185">Reference proteome</keyword>
<dbReference type="AlphaFoldDB" id="A0A1G7FDK5"/>
<sequence>MMQTRTIPRLFLCCLLLLSGCGQQETKTPDSPQQITAPELLPLTLPLAIVGTTYSTSLLARYGTSPYTYAVTSGAPPTGLTLSSGGALTGNPTGTGTYAFQITLTDSETPAKTATQSFSLNSSTRLQVASTVSVQIARGASFTSRLLSGGTAPYSFSIASGTLPDSVALNADGSVSGTASVAAPFTATIRWTDFVGQTGTGTVDILVTSPPLVATTVAPLIVPINQNILQPLTVQGGTSPYTFAITSGTLPTGVTLTSTGTLQGQVTQPGTYNVVVSVTDSTIPSKTITIPVSFLVSTTSVHVNSDIPLRTISAEAYGIHTSVYDHSIGDITGTAPLLVTAGAKVLRFPGGSYSDRYHWAQHTLTPNFSPNDTGACANIWNGYLAANSDFGNFAKLLQASGATGIVTVNYGTSVADASGTISTSWSGDNDCSAPNTGGQPQEAAAWVAYANGAPGNTQTIGTDATGYDWKTVGYWASLRASQPLAQDDGFNFLRLGMTTPIGVRYWEIGNEIYYNGYNSILTETDLHAPFIYSNGYSNDPDSRQGISTLSPTAYGTGAAAYANAMRAVDPTIQVGIVVGSDIDPIPSTWTSDVLTAACSQATFDFTILHYYPGTYNAVTTDELLSNPQKDFPGIVQGIQSQTNSLCTTSRTPMPIFMTETNPNGTLATTTPDVATALFAAHDLLTSFESGIDNAEWLELHGGAGTFLSEAEAPGPAFYGFQLATILASAGDQLVMTTSASSNLLVHAAKQKSGKLSVMLINRGTTDTAYVNVQGKGALTNITRYEYGSLTTPTNAKLVGKSLDNNAASAISVAPLTAVVIVADESSSAN</sequence>
<dbReference type="PANTHER" id="PTHR43576">
    <property type="entry name" value="ALPHA-L-ARABINOFURANOSIDASE C-RELATED"/>
    <property type="match status" value="1"/>
</dbReference>
<evidence type="ECO:0000256" key="1">
    <source>
        <dbReference type="SAM" id="SignalP"/>
    </source>
</evidence>
<dbReference type="Pfam" id="PF05345">
    <property type="entry name" value="He_PIG"/>
    <property type="match status" value="2"/>
</dbReference>
<feature type="chain" id="PRO_5009240958" evidence="1">
    <location>
        <begin position="25"/>
        <end position="829"/>
    </location>
</feature>